<feature type="transmembrane region" description="Helical" evidence="20">
    <location>
        <begin position="125"/>
        <end position="143"/>
    </location>
</feature>
<feature type="transmembrane region" description="Helical" evidence="20">
    <location>
        <begin position="173"/>
        <end position="191"/>
    </location>
</feature>
<evidence type="ECO:0000256" key="7">
    <source>
        <dbReference type="ARBA" id="ARBA00022593"/>
    </source>
</evidence>
<evidence type="ECO:0000256" key="8">
    <source>
        <dbReference type="ARBA" id="ARBA00022679"/>
    </source>
</evidence>
<evidence type="ECO:0000256" key="3">
    <source>
        <dbReference type="ARBA" id="ARBA00004906"/>
    </source>
</evidence>
<comment type="pathway">
    <text evidence="3">Protein modification; protein ubiquitination.</text>
</comment>
<dbReference type="PROSITE" id="PS00518">
    <property type="entry name" value="ZF_RING_1"/>
    <property type="match status" value="1"/>
</dbReference>
<evidence type="ECO:0000259" key="21">
    <source>
        <dbReference type="PROSITE" id="PS50089"/>
    </source>
</evidence>
<dbReference type="InterPro" id="IPR006845">
    <property type="entry name" value="Pex_N"/>
</dbReference>
<keyword evidence="6" id="KW-0813">Transport</keyword>
<evidence type="ECO:0000256" key="9">
    <source>
        <dbReference type="ARBA" id="ARBA00022692"/>
    </source>
</evidence>
<feature type="domain" description="RING-type" evidence="21">
    <location>
        <begin position="277"/>
        <end position="301"/>
    </location>
</feature>
<gene>
    <name evidence="22" type="ORF">COEREDRAFT_80748</name>
</gene>
<dbReference type="STRING" id="763665.A0A2G5BDD8"/>
<evidence type="ECO:0000256" key="2">
    <source>
        <dbReference type="ARBA" id="ARBA00004585"/>
    </source>
</evidence>
<keyword evidence="16 20" id="KW-0472">Membrane</keyword>
<keyword evidence="12" id="KW-0833">Ubl conjugation pathway</keyword>
<evidence type="ECO:0000256" key="18">
    <source>
        <dbReference type="ARBA" id="ARBA00041230"/>
    </source>
</evidence>
<accession>A0A2G5BDD8</accession>
<proteinExistence type="inferred from homology"/>
<sequence>MDEQAALGGTKTDKQPTVMVDVHAEIPDRATSRFQFPFAGQPDIVRATQKDLFYEQRLRQQMAELIQERWGTRRYTQHREAIDACCSALYHGLTTLAGSQTLGEEYCGTLQMVAPGMRPSFIRRLLLVALQAGGTPTLAFLLSKTRTWLQKRRGTAVLIQVLEMLRGNGLTKLIMAHLAVFYIAGAYYSVAKRLTGVRYVFTRRLRQDEKGAGYEILGALLGAQLVVQTLLQLRQWQTATRDEESSTQSGDRYESKEPEKILEDKTVAQLMKSKQKCTLCLSTRSNSAATPCGHVFCWTCVL</sequence>
<keyword evidence="15 20" id="KW-1133">Transmembrane helix</keyword>
<feature type="non-terminal residue" evidence="22">
    <location>
        <position position="302"/>
    </location>
</feature>
<dbReference type="PANTHER" id="PTHR23350:SF0">
    <property type="entry name" value="PEROXISOME BIOGENESIS FACTOR 10"/>
    <property type="match status" value="1"/>
</dbReference>
<dbReference type="OrthoDB" id="6270329at2759"/>
<dbReference type="SUPFAM" id="SSF57850">
    <property type="entry name" value="RING/U-box"/>
    <property type="match status" value="1"/>
</dbReference>
<organism evidence="22 23">
    <name type="scientific">Coemansia reversa (strain ATCC 12441 / NRRL 1564)</name>
    <dbReference type="NCBI Taxonomy" id="763665"/>
    <lineage>
        <taxon>Eukaryota</taxon>
        <taxon>Fungi</taxon>
        <taxon>Fungi incertae sedis</taxon>
        <taxon>Zoopagomycota</taxon>
        <taxon>Kickxellomycotina</taxon>
        <taxon>Kickxellomycetes</taxon>
        <taxon>Kickxellales</taxon>
        <taxon>Kickxellaceae</taxon>
        <taxon>Coemansia</taxon>
    </lineage>
</organism>
<comment type="subcellular location">
    <subcellularLocation>
        <location evidence="2">Peroxisome membrane</location>
        <topology evidence="2">Multi-pass membrane protein</topology>
    </subcellularLocation>
</comment>
<dbReference type="PANTHER" id="PTHR23350">
    <property type="entry name" value="PEROXISOME ASSEMBLY PROTEIN 10"/>
    <property type="match status" value="1"/>
</dbReference>
<evidence type="ECO:0000256" key="15">
    <source>
        <dbReference type="ARBA" id="ARBA00022989"/>
    </source>
</evidence>
<evidence type="ECO:0000256" key="5">
    <source>
        <dbReference type="ARBA" id="ARBA00012483"/>
    </source>
</evidence>
<dbReference type="GO" id="GO:0005778">
    <property type="term" value="C:peroxisomal membrane"/>
    <property type="evidence" value="ECO:0007669"/>
    <property type="project" value="UniProtKB-SubCell"/>
</dbReference>
<evidence type="ECO:0000256" key="20">
    <source>
        <dbReference type="SAM" id="Phobius"/>
    </source>
</evidence>
<dbReference type="Gene3D" id="3.30.40.10">
    <property type="entry name" value="Zinc/RING finger domain, C3HC4 (zinc finger)"/>
    <property type="match status" value="1"/>
</dbReference>
<protein>
    <recommendedName>
        <fullName evidence="5">RING-type E3 ubiquitin transferase</fullName>
        <ecNumber evidence="5">2.3.2.27</ecNumber>
    </recommendedName>
    <alternativeName>
        <fullName evidence="18">Peroxin-10</fullName>
    </alternativeName>
</protein>
<keyword evidence="8" id="KW-0808">Transferase</keyword>
<reference evidence="22 23" key="1">
    <citation type="journal article" date="2015" name="Genome Biol. Evol.">
        <title>Phylogenomic analyses indicate that early fungi evolved digesting cell walls of algal ancestors of land plants.</title>
        <authorList>
            <person name="Chang Y."/>
            <person name="Wang S."/>
            <person name="Sekimoto S."/>
            <person name="Aerts A.L."/>
            <person name="Choi C."/>
            <person name="Clum A."/>
            <person name="LaButti K.M."/>
            <person name="Lindquist E.A."/>
            <person name="Yee Ngan C."/>
            <person name="Ohm R.A."/>
            <person name="Salamov A.A."/>
            <person name="Grigoriev I.V."/>
            <person name="Spatafora J.W."/>
            <person name="Berbee M.L."/>
        </authorList>
    </citation>
    <scope>NUCLEOTIDE SEQUENCE [LARGE SCALE GENOMIC DNA]</scope>
    <source>
        <strain evidence="22 23">NRRL 1564</strain>
    </source>
</reference>
<dbReference type="EC" id="2.3.2.27" evidence="5"/>
<dbReference type="GO" id="GO:0016567">
    <property type="term" value="P:protein ubiquitination"/>
    <property type="evidence" value="ECO:0007669"/>
    <property type="project" value="UniProtKB-ARBA"/>
</dbReference>
<evidence type="ECO:0000256" key="11">
    <source>
        <dbReference type="ARBA" id="ARBA00022771"/>
    </source>
</evidence>
<evidence type="ECO:0000256" key="16">
    <source>
        <dbReference type="ARBA" id="ARBA00023136"/>
    </source>
</evidence>
<keyword evidence="11 19" id="KW-0863">Zinc-finger</keyword>
<comment type="catalytic activity">
    <reaction evidence="1">
        <text>S-ubiquitinyl-[E2 ubiquitin-conjugating enzyme]-L-cysteine + [acceptor protein]-L-lysine = [E2 ubiquitin-conjugating enzyme]-L-cysteine + N(6)-ubiquitinyl-[acceptor protein]-L-lysine.</text>
        <dbReference type="EC" id="2.3.2.27"/>
    </reaction>
</comment>
<evidence type="ECO:0000256" key="17">
    <source>
        <dbReference type="ARBA" id="ARBA00023140"/>
    </source>
</evidence>
<dbReference type="InterPro" id="IPR017907">
    <property type="entry name" value="Znf_RING_CS"/>
</dbReference>
<keyword evidence="9 20" id="KW-0812">Transmembrane</keyword>
<comment type="similarity">
    <text evidence="4">Belongs to the pex2/pex10/pex12 family.</text>
</comment>
<dbReference type="EMBL" id="KZ303496">
    <property type="protein sequence ID" value="PIA17030.1"/>
    <property type="molecule type" value="Genomic_DNA"/>
</dbReference>
<dbReference type="InterPro" id="IPR013083">
    <property type="entry name" value="Znf_RING/FYVE/PHD"/>
</dbReference>
<evidence type="ECO:0000256" key="4">
    <source>
        <dbReference type="ARBA" id="ARBA00008704"/>
    </source>
</evidence>
<evidence type="ECO:0000256" key="12">
    <source>
        <dbReference type="ARBA" id="ARBA00022786"/>
    </source>
</evidence>
<dbReference type="AlphaFoldDB" id="A0A2G5BDD8"/>
<evidence type="ECO:0000256" key="1">
    <source>
        <dbReference type="ARBA" id="ARBA00000900"/>
    </source>
</evidence>
<dbReference type="PROSITE" id="PS50089">
    <property type="entry name" value="ZF_RING_2"/>
    <property type="match status" value="1"/>
</dbReference>
<evidence type="ECO:0000313" key="22">
    <source>
        <dbReference type="EMBL" id="PIA17030.1"/>
    </source>
</evidence>
<dbReference type="GO" id="GO:0008270">
    <property type="term" value="F:zinc ion binding"/>
    <property type="evidence" value="ECO:0007669"/>
    <property type="project" value="UniProtKB-KW"/>
</dbReference>
<keyword evidence="23" id="KW-1185">Reference proteome</keyword>
<dbReference type="Pfam" id="PF04757">
    <property type="entry name" value="Pex2_Pex12"/>
    <property type="match status" value="1"/>
</dbReference>
<dbReference type="Proteomes" id="UP000242474">
    <property type="component" value="Unassembled WGS sequence"/>
</dbReference>
<evidence type="ECO:0000256" key="10">
    <source>
        <dbReference type="ARBA" id="ARBA00022723"/>
    </source>
</evidence>
<evidence type="ECO:0000256" key="14">
    <source>
        <dbReference type="ARBA" id="ARBA00022927"/>
    </source>
</evidence>
<dbReference type="GO" id="GO:0016562">
    <property type="term" value="P:protein import into peroxisome matrix, receptor recycling"/>
    <property type="evidence" value="ECO:0007669"/>
    <property type="project" value="UniProtKB-ARBA"/>
</dbReference>
<keyword evidence="14" id="KW-0653">Protein transport</keyword>
<dbReference type="InterPro" id="IPR001841">
    <property type="entry name" value="Znf_RING"/>
</dbReference>
<evidence type="ECO:0000256" key="6">
    <source>
        <dbReference type="ARBA" id="ARBA00022448"/>
    </source>
</evidence>
<name>A0A2G5BDD8_COERN</name>
<keyword evidence="17" id="KW-0576">Peroxisome</keyword>
<keyword evidence="13" id="KW-0862">Zinc</keyword>
<keyword evidence="10" id="KW-0479">Metal-binding</keyword>
<evidence type="ECO:0000256" key="13">
    <source>
        <dbReference type="ARBA" id="ARBA00022833"/>
    </source>
</evidence>
<dbReference type="InterPro" id="IPR025654">
    <property type="entry name" value="PEX2/10"/>
</dbReference>
<evidence type="ECO:0000313" key="23">
    <source>
        <dbReference type="Proteomes" id="UP000242474"/>
    </source>
</evidence>
<dbReference type="GO" id="GO:0061630">
    <property type="term" value="F:ubiquitin protein ligase activity"/>
    <property type="evidence" value="ECO:0007669"/>
    <property type="project" value="UniProtKB-EC"/>
</dbReference>
<keyword evidence="7" id="KW-0962">Peroxisome biogenesis</keyword>
<evidence type="ECO:0000256" key="19">
    <source>
        <dbReference type="PROSITE-ProRule" id="PRU00175"/>
    </source>
</evidence>